<feature type="compositionally biased region" description="Basic and acidic residues" evidence="1">
    <location>
        <begin position="36"/>
        <end position="45"/>
    </location>
</feature>
<feature type="compositionally biased region" description="Low complexity" evidence="1">
    <location>
        <begin position="46"/>
        <end position="62"/>
    </location>
</feature>
<name>A0A7S0A9B1_9DINO</name>
<gene>
    <name evidence="2" type="ORF">PBAH0796_LOCUS12003</name>
</gene>
<feature type="compositionally biased region" description="Low complexity" evidence="1">
    <location>
        <begin position="23"/>
        <end position="32"/>
    </location>
</feature>
<dbReference type="AlphaFoldDB" id="A0A7S0A9B1"/>
<sequence>MAVPVPSSSRYGLGCWSGGGGAAATPSDPEAAALKEWGRRLENKVRSASSQPRSPSQASGSSTVGCEDHTTCPSQQCLEGMQWEHGFRLALFGMDAEHLDSRQQQHAENLEAFATQLTVFRAECAEQRRQLHRDRKALLAMRDDTAKLWKEVMAAAALMAGSGGGSAGGRSWAALTASAD</sequence>
<protein>
    <submittedName>
        <fullName evidence="2">Uncharacterized protein</fullName>
    </submittedName>
</protein>
<evidence type="ECO:0000313" key="2">
    <source>
        <dbReference type="EMBL" id="CAD8356636.1"/>
    </source>
</evidence>
<organism evidence="2">
    <name type="scientific">Pyrodinium bahamense</name>
    <dbReference type="NCBI Taxonomy" id="73915"/>
    <lineage>
        <taxon>Eukaryota</taxon>
        <taxon>Sar</taxon>
        <taxon>Alveolata</taxon>
        <taxon>Dinophyceae</taxon>
        <taxon>Gonyaulacales</taxon>
        <taxon>Pyrocystaceae</taxon>
        <taxon>Pyrodinium</taxon>
    </lineage>
</organism>
<reference evidence="2" key="1">
    <citation type="submission" date="2021-01" db="EMBL/GenBank/DDBJ databases">
        <authorList>
            <person name="Corre E."/>
            <person name="Pelletier E."/>
            <person name="Niang G."/>
            <person name="Scheremetjew M."/>
            <person name="Finn R."/>
            <person name="Kale V."/>
            <person name="Holt S."/>
            <person name="Cochrane G."/>
            <person name="Meng A."/>
            <person name="Brown T."/>
            <person name="Cohen L."/>
        </authorList>
    </citation>
    <scope>NUCLEOTIDE SEQUENCE</scope>
    <source>
        <strain evidence="2">Pbaha01</strain>
    </source>
</reference>
<evidence type="ECO:0000256" key="1">
    <source>
        <dbReference type="SAM" id="MobiDB-lite"/>
    </source>
</evidence>
<feature type="compositionally biased region" description="Polar residues" evidence="1">
    <location>
        <begin position="1"/>
        <end position="10"/>
    </location>
</feature>
<proteinExistence type="predicted"/>
<accession>A0A7S0A9B1</accession>
<feature type="region of interest" description="Disordered" evidence="1">
    <location>
        <begin position="1"/>
        <end position="69"/>
    </location>
</feature>
<dbReference type="EMBL" id="HBEG01019790">
    <property type="protein sequence ID" value="CAD8356636.1"/>
    <property type="molecule type" value="Transcribed_RNA"/>
</dbReference>